<accession>A0A100HMN6</accession>
<comment type="caution">
    <text evidence="1">The sequence shown here is derived from an EMBL/GenBank/DDBJ whole genome shotgun (WGS) entry which is preliminary data.</text>
</comment>
<protein>
    <submittedName>
        <fullName evidence="1">Uncharacterized protein</fullName>
    </submittedName>
</protein>
<dbReference type="AlphaFoldDB" id="A0A100HMN6"/>
<evidence type="ECO:0000313" key="2">
    <source>
        <dbReference type="Proteomes" id="UP000056209"/>
    </source>
</evidence>
<reference evidence="2" key="1">
    <citation type="submission" date="2015-11" db="EMBL/GenBank/DDBJ databases">
        <title>Draft Genome Sequence of the Radioresistant Bacterium Deinococcus grandis, Isolated from Freshwater Fish in Japan.</title>
        <authorList>
            <person name="Satoh K."/>
            <person name="Onodera T."/>
            <person name="Omoso K."/>
            <person name="Takeda-Yano K."/>
            <person name="Katayama T."/>
            <person name="Oono Y."/>
            <person name="Narumi I."/>
        </authorList>
    </citation>
    <scope>NUCLEOTIDE SEQUENCE [LARGE SCALE GENOMIC DNA]</scope>
    <source>
        <strain evidence="2">ATCC 43672</strain>
    </source>
</reference>
<evidence type="ECO:0000313" key="1">
    <source>
        <dbReference type="EMBL" id="GAQ23541.1"/>
    </source>
</evidence>
<organism evidence="1 2">
    <name type="scientific">Deinococcus grandis</name>
    <dbReference type="NCBI Taxonomy" id="57498"/>
    <lineage>
        <taxon>Bacteria</taxon>
        <taxon>Thermotogati</taxon>
        <taxon>Deinococcota</taxon>
        <taxon>Deinococci</taxon>
        <taxon>Deinococcales</taxon>
        <taxon>Deinococcaceae</taxon>
        <taxon>Deinococcus</taxon>
    </lineage>
</organism>
<keyword evidence="2" id="KW-1185">Reference proteome</keyword>
<dbReference type="Proteomes" id="UP000056209">
    <property type="component" value="Unassembled WGS sequence"/>
</dbReference>
<proteinExistence type="predicted"/>
<gene>
    <name evidence="1" type="ORF">DEIGR_310060</name>
</gene>
<sequence>MYSTMSDQRGRRVFIFVRDQNGDWQRAEAPQTMRRANEIIMIRASRRNLINYGEQIACNSEIRFKYPELKAVQVDFREISFDDKMYTVTNSLKESVTVEPCR</sequence>
<dbReference type="EMBL" id="BCMS01000003">
    <property type="protein sequence ID" value="GAQ23541.1"/>
    <property type="molecule type" value="Genomic_DNA"/>
</dbReference>
<name>A0A100HMN6_9DEIO</name>